<dbReference type="PIRSF" id="PIRSF004553">
    <property type="entry name" value="CHP00095"/>
    <property type="match status" value="1"/>
</dbReference>
<dbReference type="PANTHER" id="PTHR43542:SF1">
    <property type="entry name" value="METHYLTRANSFERASE"/>
    <property type="match status" value="1"/>
</dbReference>
<dbReference type="GO" id="GO:0003676">
    <property type="term" value="F:nucleic acid binding"/>
    <property type="evidence" value="ECO:0007669"/>
    <property type="project" value="InterPro"/>
</dbReference>
<dbReference type="Gene3D" id="3.40.50.150">
    <property type="entry name" value="Vaccinia Virus protein VP39"/>
    <property type="match status" value="1"/>
</dbReference>
<evidence type="ECO:0000313" key="3">
    <source>
        <dbReference type="EMBL" id="SHN71235.1"/>
    </source>
</evidence>
<dbReference type="InterPro" id="IPR004398">
    <property type="entry name" value="RNA_MeTrfase_RsmD"/>
</dbReference>
<dbReference type="Pfam" id="PF03602">
    <property type="entry name" value="Cons_hypoth95"/>
    <property type="match status" value="1"/>
</dbReference>
<protein>
    <submittedName>
        <fullName evidence="3">16S rRNA (Guanine966-N2)-methyltransferase</fullName>
    </submittedName>
</protein>
<dbReference type="GO" id="GO:0031167">
    <property type="term" value="P:rRNA methylation"/>
    <property type="evidence" value="ECO:0007669"/>
    <property type="project" value="InterPro"/>
</dbReference>
<dbReference type="InterPro" id="IPR029063">
    <property type="entry name" value="SAM-dependent_MTases_sf"/>
</dbReference>
<gene>
    <name evidence="3" type="ORF">SAMN02745728_02168</name>
</gene>
<dbReference type="STRING" id="1121455.SAMN02745728_02168"/>
<dbReference type="RefSeq" id="WP_072697841.1">
    <property type="nucleotide sequence ID" value="NZ_FRDI01000014.1"/>
</dbReference>
<dbReference type="CDD" id="cd02440">
    <property type="entry name" value="AdoMet_MTases"/>
    <property type="match status" value="1"/>
</dbReference>
<keyword evidence="1 3" id="KW-0489">Methyltransferase</keyword>
<evidence type="ECO:0000256" key="2">
    <source>
        <dbReference type="ARBA" id="ARBA00022679"/>
    </source>
</evidence>
<dbReference type="Proteomes" id="UP000186469">
    <property type="component" value="Unassembled WGS sequence"/>
</dbReference>
<organism evidence="3 4">
    <name type="scientific">Desulfovibrio litoralis DSM 11393</name>
    <dbReference type="NCBI Taxonomy" id="1121455"/>
    <lineage>
        <taxon>Bacteria</taxon>
        <taxon>Pseudomonadati</taxon>
        <taxon>Thermodesulfobacteriota</taxon>
        <taxon>Desulfovibrionia</taxon>
        <taxon>Desulfovibrionales</taxon>
        <taxon>Desulfovibrionaceae</taxon>
        <taxon>Desulfovibrio</taxon>
    </lineage>
</organism>
<dbReference type="NCBIfam" id="TIGR00095">
    <property type="entry name" value="16S rRNA (guanine(966)-N(2))-methyltransferase RsmD"/>
    <property type="match status" value="1"/>
</dbReference>
<dbReference type="PROSITE" id="PS00092">
    <property type="entry name" value="N6_MTASE"/>
    <property type="match status" value="1"/>
</dbReference>
<evidence type="ECO:0000313" key="4">
    <source>
        <dbReference type="Proteomes" id="UP000186469"/>
    </source>
</evidence>
<reference evidence="3 4" key="1">
    <citation type="submission" date="2016-12" db="EMBL/GenBank/DDBJ databases">
        <authorList>
            <person name="Song W.-J."/>
            <person name="Kurnit D.M."/>
        </authorList>
    </citation>
    <scope>NUCLEOTIDE SEQUENCE [LARGE SCALE GENOMIC DNA]</scope>
    <source>
        <strain evidence="3 4">DSM 11393</strain>
    </source>
</reference>
<sequence length="198" mass="22032">MRILAGEFRGRKLKTVEALKIDGYRPAMSKVREALFSMLEARGIDWASTRALDLFAGSGSLAFESLSRGARDALCVESNPKAAALIQENARLLGLEQQRLQVANQDVGRFLGRKALASHDLIFIDPPYGSDYVLPCIKAILKQNWLSEQGFLTIELESRPAPGKGFNMDKVPSELTLEVDRNYGQTRVVIWTKQTHTP</sequence>
<dbReference type="GO" id="GO:0008168">
    <property type="term" value="F:methyltransferase activity"/>
    <property type="evidence" value="ECO:0007669"/>
    <property type="project" value="UniProtKB-KW"/>
</dbReference>
<dbReference type="InterPro" id="IPR002052">
    <property type="entry name" value="DNA_methylase_N6_adenine_CS"/>
</dbReference>
<dbReference type="SUPFAM" id="SSF53335">
    <property type="entry name" value="S-adenosyl-L-methionine-dependent methyltransferases"/>
    <property type="match status" value="1"/>
</dbReference>
<dbReference type="PANTHER" id="PTHR43542">
    <property type="entry name" value="METHYLTRANSFERASE"/>
    <property type="match status" value="1"/>
</dbReference>
<accession>A0A1M7TKJ7</accession>
<dbReference type="OrthoDB" id="9803017at2"/>
<proteinExistence type="predicted"/>
<dbReference type="EMBL" id="FRDI01000014">
    <property type="protein sequence ID" value="SHN71235.1"/>
    <property type="molecule type" value="Genomic_DNA"/>
</dbReference>
<evidence type="ECO:0000256" key="1">
    <source>
        <dbReference type="ARBA" id="ARBA00022603"/>
    </source>
</evidence>
<keyword evidence="4" id="KW-1185">Reference proteome</keyword>
<keyword evidence="2 3" id="KW-0808">Transferase</keyword>
<dbReference type="AlphaFoldDB" id="A0A1M7TKJ7"/>
<name>A0A1M7TKJ7_9BACT</name>